<dbReference type="Pfam" id="PF12802">
    <property type="entry name" value="MarR_2"/>
    <property type="match status" value="1"/>
</dbReference>
<dbReference type="InterPro" id="IPR000835">
    <property type="entry name" value="HTH_MarR-typ"/>
</dbReference>
<evidence type="ECO:0000256" key="1">
    <source>
        <dbReference type="ARBA" id="ARBA00023015"/>
    </source>
</evidence>
<sequence>MILYGHNVNQLARSFTKKLNEKISPLGLYSSQWGIIVYLHKKKQCTQIELCKYLGVEAPTITRTLARMEEMGLVIRTEGKDKRERNIELTKKSYEMYPKWYEAAIGVELEAINNVSEEELEIFNKIVEKMMMNLN</sequence>
<dbReference type="SMART" id="SM00347">
    <property type="entry name" value="HTH_MARR"/>
    <property type="match status" value="1"/>
</dbReference>
<proteinExistence type="predicted"/>
<dbReference type="InterPro" id="IPR036390">
    <property type="entry name" value="WH_DNA-bd_sf"/>
</dbReference>
<comment type="caution">
    <text evidence="5">The sequence shown here is derived from an EMBL/GenBank/DDBJ whole genome shotgun (WGS) entry which is preliminary data.</text>
</comment>
<dbReference type="GO" id="GO:0003677">
    <property type="term" value="F:DNA binding"/>
    <property type="evidence" value="ECO:0007669"/>
    <property type="project" value="UniProtKB-KW"/>
</dbReference>
<protein>
    <submittedName>
        <fullName evidence="5">Transcriptional regulator SlyA</fullName>
    </submittedName>
</protein>
<dbReference type="Gene3D" id="1.10.10.10">
    <property type="entry name" value="Winged helix-like DNA-binding domain superfamily/Winged helix DNA-binding domain"/>
    <property type="match status" value="1"/>
</dbReference>
<evidence type="ECO:0000256" key="2">
    <source>
        <dbReference type="ARBA" id="ARBA00023125"/>
    </source>
</evidence>
<dbReference type="InterPro" id="IPR011991">
    <property type="entry name" value="ArsR-like_HTH"/>
</dbReference>
<accession>A0A1S8T090</accession>
<dbReference type="OrthoDB" id="1904211at2"/>
<evidence type="ECO:0000256" key="3">
    <source>
        <dbReference type="ARBA" id="ARBA00023163"/>
    </source>
</evidence>
<dbReference type="AlphaFoldDB" id="A0A1S8T090"/>
<name>A0A1S8T090_9CLOT</name>
<keyword evidence="6" id="KW-1185">Reference proteome</keyword>
<organism evidence="5 6">
    <name type="scientific">Clostridium puniceum</name>
    <dbReference type="NCBI Taxonomy" id="29367"/>
    <lineage>
        <taxon>Bacteria</taxon>
        <taxon>Bacillati</taxon>
        <taxon>Bacillota</taxon>
        <taxon>Clostridia</taxon>
        <taxon>Eubacteriales</taxon>
        <taxon>Clostridiaceae</taxon>
        <taxon>Clostridium</taxon>
    </lineage>
</organism>
<evidence type="ECO:0000313" key="6">
    <source>
        <dbReference type="Proteomes" id="UP000190890"/>
    </source>
</evidence>
<reference evidence="5 6" key="1">
    <citation type="submission" date="2016-05" db="EMBL/GenBank/DDBJ databases">
        <title>Microbial solvent formation.</title>
        <authorList>
            <person name="Poehlein A."/>
            <person name="Montoya Solano J.D."/>
            <person name="Flitsch S."/>
            <person name="Krabben P."/>
            <person name="Duerre P."/>
            <person name="Daniel R."/>
        </authorList>
    </citation>
    <scope>NUCLEOTIDE SEQUENCE [LARGE SCALE GENOMIC DNA]</scope>
    <source>
        <strain evidence="5 6">DSM 2619</strain>
    </source>
</reference>
<dbReference type="STRING" id="29367.CLPUN_50230"/>
<dbReference type="PRINTS" id="PR00598">
    <property type="entry name" value="HTHMARR"/>
</dbReference>
<gene>
    <name evidence="5" type="primary">slyA_5</name>
    <name evidence="5" type="ORF">CLPUN_50230</name>
</gene>
<dbReference type="PANTHER" id="PTHR42756:SF1">
    <property type="entry name" value="TRANSCRIPTIONAL REPRESSOR OF EMRAB OPERON"/>
    <property type="match status" value="1"/>
</dbReference>
<dbReference type="CDD" id="cd00090">
    <property type="entry name" value="HTH_ARSR"/>
    <property type="match status" value="1"/>
</dbReference>
<dbReference type="Proteomes" id="UP000190890">
    <property type="component" value="Unassembled WGS sequence"/>
</dbReference>
<keyword evidence="2" id="KW-0238">DNA-binding</keyword>
<dbReference type="PANTHER" id="PTHR42756">
    <property type="entry name" value="TRANSCRIPTIONAL REGULATOR, MARR"/>
    <property type="match status" value="1"/>
</dbReference>
<keyword evidence="3" id="KW-0804">Transcription</keyword>
<dbReference type="PROSITE" id="PS50995">
    <property type="entry name" value="HTH_MARR_2"/>
    <property type="match status" value="1"/>
</dbReference>
<dbReference type="EMBL" id="LZZM01000234">
    <property type="protein sequence ID" value="OOM71031.1"/>
    <property type="molecule type" value="Genomic_DNA"/>
</dbReference>
<evidence type="ECO:0000259" key="4">
    <source>
        <dbReference type="PROSITE" id="PS50995"/>
    </source>
</evidence>
<dbReference type="SUPFAM" id="SSF46785">
    <property type="entry name" value="Winged helix' DNA-binding domain"/>
    <property type="match status" value="1"/>
</dbReference>
<dbReference type="InterPro" id="IPR036388">
    <property type="entry name" value="WH-like_DNA-bd_sf"/>
</dbReference>
<feature type="domain" description="HTH marR-type" evidence="4">
    <location>
        <begin position="1"/>
        <end position="132"/>
    </location>
</feature>
<keyword evidence="1" id="KW-0805">Transcription regulation</keyword>
<dbReference type="RefSeq" id="WP_077849913.1">
    <property type="nucleotide sequence ID" value="NZ_LZZM01000234.1"/>
</dbReference>
<dbReference type="GO" id="GO:0003700">
    <property type="term" value="F:DNA-binding transcription factor activity"/>
    <property type="evidence" value="ECO:0007669"/>
    <property type="project" value="InterPro"/>
</dbReference>
<evidence type="ECO:0000313" key="5">
    <source>
        <dbReference type="EMBL" id="OOM71031.1"/>
    </source>
</evidence>